<dbReference type="OrthoDB" id="880459at2"/>
<dbReference type="Proteomes" id="UP000183945">
    <property type="component" value="Unassembled WGS sequence"/>
</dbReference>
<sequence>MKIKHLWIFSFFLLLLACKENKNNATQNTTSEEVTESSENMERSKTSETGALTVLDGTWLLETFNKETIETTDAYKIPTLEIKADEGKIIGNAGCNEYKGEIAVRNESEIDIKAEKVSKLECPESSLEEEFLSAIEANDLAYKMQDKDQLIFFTDKVTMMFKRSM</sequence>
<evidence type="ECO:0000256" key="1">
    <source>
        <dbReference type="SAM" id="MobiDB-lite"/>
    </source>
</evidence>
<keyword evidence="3" id="KW-0346">Stress response</keyword>
<evidence type="ECO:0000259" key="2">
    <source>
        <dbReference type="Pfam" id="PF03724"/>
    </source>
</evidence>
<dbReference type="InterPro" id="IPR038670">
    <property type="entry name" value="HslJ-like_sf"/>
</dbReference>
<dbReference type="EMBL" id="FQVT01000011">
    <property type="protein sequence ID" value="SHG40846.1"/>
    <property type="molecule type" value="Genomic_DNA"/>
</dbReference>
<dbReference type="AlphaFoldDB" id="A0A1M5JJT0"/>
<feature type="domain" description="DUF306" evidence="2">
    <location>
        <begin position="56"/>
        <end position="155"/>
    </location>
</feature>
<dbReference type="RefSeq" id="WP_072880693.1">
    <property type="nucleotide sequence ID" value="NZ_FQVT01000011.1"/>
</dbReference>
<proteinExistence type="predicted"/>
<dbReference type="STRING" id="1073325.SAMN05444483_11147"/>
<dbReference type="InterPro" id="IPR005184">
    <property type="entry name" value="DUF306_Meta_HslJ"/>
</dbReference>
<dbReference type="PROSITE" id="PS51257">
    <property type="entry name" value="PROKAR_LIPOPROTEIN"/>
    <property type="match status" value="1"/>
</dbReference>
<accession>A0A1M5JJT0</accession>
<evidence type="ECO:0000313" key="4">
    <source>
        <dbReference type="Proteomes" id="UP000183945"/>
    </source>
</evidence>
<dbReference type="Pfam" id="PF03724">
    <property type="entry name" value="META"/>
    <property type="match status" value="1"/>
</dbReference>
<organism evidence="3 4">
    <name type="scientific">Salegentibacter echinorum</name>
    <dbReference type="NCBI Taxonomy" id="1073325"/>
    <lineage>
        <taxon>Bacteria</taxon>
        <taxon>Pseudomonadati</taxon>
        <taxon>Bacteroidota</taxon>
        <taxon>Flavobacteriia</taxon>
        <taxon>Flavobacteriales</taxon>
        <taxon>Flavobacteriaceae</taxon>
        <taxon>Salegentibacter</taxon>
    </lineage>
</organism>
<protein>
    <submittedName>
        <fullName evidence="3">Heat shock protein HslJ</fullName>
    </submittedName>
</protein>
<evidence type="ECO:0000313" key="3">
    <source>
        <dbReference type="EMBL" id="SHG40846.1"/>
    </source>
</evidence>
<keyword evidence="4" id="KW-1185">Reference proteome</keyword>
<reference evidence="4" key="1">
    <citation type="submission" date="2016-11" db="EMBL/GenBank/DDBJ databases">
        <authorList>
            <person name="Varghese N."/>
            <person name="Submissions S."/>
        </authorList>
    </citation>
    <scope>NUCLEOTIDE SEQUENCE [LARGE SCALE GENOMIC DNA]</scope>
    <source>
        <strain evidence="4">DSM 24579</strain>
    </source>
</reference>
<dbReference type="Gene3D" id="2.40.128.270">
    <property type="match status" value="1"/>
</dbReference>
<gene>
    <name evidence="3" type="ORF">SAMN05444483_11147</name>
</gene>
<feature type="region of interest" description="Disordered" evidence="1">
    <location>
        <begin position="25"/>
        <end position="47"/>
    </location>
</feature>
<name>A0A1M5JJT0_SALEC</name>